<keyword evidence="1" id="KW-1133">Transmembrane helix</keyword>
<dbReference type="AlphaFoldDB" id="E4SAL0"/>
<dbReference type="HOGENOM" id="CLU_2407723_0_0_9"/>
<feature type="transmembrane region" description="Helical" evidence="1">
    <location>
        <begin position="62"/>
        <end position="79"/>
    </location>
</feature>
<keyword evidence="3" id="KW-1185">Reference proteome</keyword>
<keyword evidence="1" id="KW-0472">Membrane</keyword>
<feature type="transmembrane region" description="Helical" evidence="1">
    <location>
        <begin position="6"/>
        <end position="23"/>
    </location>
</feature>
<evidence type="ECO:0000256" key="1">
    <source>
        <dbReference type="SAM" id="Phobius"/>
    </source>
</evidence>
<dbReference type="Proteomes" id="UP000009256">
    <property type="component" value="Chromosome"/>
</dbReference>
<sequence>MGGVWFFTAFVWLIEIIVTLLKRKKKDLESLVYIAGFLLFLTVGVVSLFHVSRSVVNKVAVFYFWCLYSMLLFILLCCLQKGNKELNRIFGF</sequence>
<accession>E4SAL0</accession>
<dbReference type="STRING" id="632335.Calkr_0684"/>
<name>E4SAL0_CALA7</name>
<evidence type="ECO:0000313" key="3">
    <source>
        <dbReference type="Proteomes" id="UP000009256"/>
    </source>
</evidence>
<organism evidence="2 3">
    <name type="scientific">Caldicellulosiruptor acetigenus (strain ATCC 700853 / DSM 12137 / I77R1B)</name>
    <name type="common">Caldicellulosiruptor kristjanssonii</name>
    <dbReference type="NCBI Taxonomy" id="632335"/>
    <lineage>
        <taxon>Bacteria</taxon>
        <taxon>Bacillati</taxon>
        <taxon>Bacillota</taxon>
        <taxon>Bacillota incertae sedis</taxon>
        <taxon>Caldicellulosiruptorales</taxon>
        <taxon>Caldicellulosiruptoraceae</taxon>
        <taxon>Caldicellulosiruptor</taxon>
    </lineage>
</organism>
<dbReference type="EMBL" id="CP002326">
    <property type="protein sequence ID" value="ADQ40219.1"/>
    <property type="molecule type" value="Genomic_DNA"/>
</dbReference>
<dbReference type="KEGG" id="cki:Calkr_0684"/>
<proteinExistence type="predicted"/>
<evidence type="ECO:0000313" key="2">
    <source>
        <dbReference type="EMBL" id="ADQ40219.1"/>
    </source>
</evidence>
<feature type="transmembrane region" description="Helical" evidence="1">
    <location>
        <begin position="30"/>
        <end position="50"/>
    </location>
</feature>
<gene>
    <name evidence="2" type="ordered locus">Calkr_0684</name>
</gene>
<keyword evidence="1" id="KW-0812">Transmembrane</keyword>
<reference key="1">
    <citation type="submission" date="2010-11" db="EMBL/GenBank/DDBJ databases">
        <title>Complete sequence of chromosome of Caldicellulosiruptor kristjanssonii 177R1B.</title>
        <authorList>
            <consortium name="US DOE Joint Genome Institute"/>
            <person name="Lucas S."/>
            <person name="Copeland A."/>
            <person name="Lapidus A."/>
            <person name="Cheng J.-F."/>
            <person name="Bruce D."/>
            <person name="Goodwin L."/>
            <person name="Pitluck S."/>
            <person name="Davenport K."/>
            <person name="Detter J.C."/>
            <person name="Han C."/>
            <person name="Tapia R."/>
            <person name="Land M."/>
            <person name="Hauser L."/>
            <person name="Jeffries C."/>
            <person name="Kyrpides N."/>
            <person name="Ivanova N."/>
            <person name="Mikhailova N."/>
            <person name="Blumer-Schuette S.E."/>
            <person name="Kelly R.M."/>
            <person name="Woyke T."/>
        </authorList>
    </citation>
    <scope>NUCLEOTIDE SEQUENCE</scope>
    <source>
        <strain>177R1B</strain>
    </source>
</reference>
<reference evidence="2 3" key="2">
    <citation type="journal article" date="2011" name="J. Bacteriol.">
        <title>Complete genome sequences for the anaerobic, extremely thermophilic plant biomass-degrading bacteria Caldicellulosiruptor hydrothermalis, Caldicellulosiruptor kristjanssonii, Caldicellulosiruptor kronotskyensis, Caldicellulosiruptor owensenis, and Caldicellulosiruptor lactoaceticus.</title>
        <authorList>
            <person name="Blumer-Schuette S.E."/>
            <person name="Ozdemir I."/>
            <person name="Mistry D."/>
            <person name="Lucas S."/>
            <person name="Lapidus A."/>
            <person name="Cheng J.F."/>
            <person name="Goodwin L.A."/>
            <person name="Pitluck S."/>
            <person name="Land M.L."/>
            <person name="Hauser L.J."/>
            <person name="Woyke T."/>
            <person name="Mikhailova N."/>
            <person name="Pati A."/>
            <person name="Kyrpides N.C."/>
            <person name="Ivanova N."/>
            <person name="Detter J.C."/>
            <person name="Walston-Davenport K."/>
            <person name="Han S."/>
            <person name="Adams M.W."/>
            <person name="Kelly R.M."/>
        </authorList>
    </citation>
    <scope>NUCLEOTIDE SEQUENCE [LARGE SCALE GENOMIC DNA]</scope>
    <source>
        <strain evidence="3">ATCC 700853 / DSM 12137 / I77R1B</strain>
    </source>
</reference>
<protein>
    <submittedName>
        <fullName evidence="2">Uncharacterized protein</fullName>
    </submittedName>
</protein>